<dbReference type="AlphaFoldDB" id="X1G1P1"/>
<reference evidence="1" key="1">
    <citation type="journal article" date="2014" name="Front. Microbiol.">
        <title>High frequency of phylogenetically diverse reductive dehalogenase-homologous genes in deep subseafloor sedimentary metagenomes.</title>
        <authorList>
            <person name="Kawai M."/>
            <person name="Futagami T."/>
            <person name="Toyoda A."/>
            <person name="Takaki Y."/>
            <person name="Nishi S."/>
            <person name="Hori S."/>
            <person name="Arai W."/>
            <person name="Tsubouchi T."/>
            <person name="Morono Y."/>
            <person name="Uchiyama I."/>
            <person name="Ito T."/>
            <person name="Fujiyama A."/>
            <person name="Inagaki F."/>
            <person name="Takami H."/>
        </authorList>
    </citation>
    <scope>NUCLEOTIDE SEQUENCE</scope>
    <source>
        <strain evidence="1">Expedition CK06-06</strain>
    </source>
</reference>
<dbReference type="EMBL" id="BARU01005601">
    <property type="protein sequence ID" value="GAH38725.1"/>
    <property type="molecule type" value="Genomic_DNA"/>
</dbReference>
<organism evidence="1">
    <name type="scientific">marine sediment metagenome</name>
    <dbReference type="NCBI Taxonomy" id="412755"/>
    <lineage>
        <taxon>unclassified sequences</taxon>
        <taxon>metagenomes</taxon>
        <taxon>ecological metagenomes</taxon>
    </lineage>
</organism>
<sequence length="235" mass="25476">AKCCGTLVSPDRRYVLVGPCCCWGRCELIDLTTGAVRAFGPEDVRLGMRKWKPDSSAVFCELIHRPADPNADRNSGPREYLLLGANGRVLARHLEPKPVYLGGFYQFTADGQAVVTSHGLLVRPQPWQVVDVKPRIAAHLPGVEPNQIDLYWLGASGWFGVFVPDAGMYAVDARAERFVRLCGRPTCALSPDGRYLAEVRCRGPNDEVVVRSSPLPAAERRAVGADAPAAAGAKP</sequence>
<accession>X1G1P1</accession>
<protein>
    <submittedName>
        <fullName evidence="1">Uncharacterized protein</fullName>
    </submittedName>
</protein>
<proteinExistence type="predicted"/>
<feature type="non-terminal residue" evidence="1">
    <location>
        <position position="1"/>
    </location>
</feature>
<evidence type="ECO:0000313" key="1">
    <source>
        <dbReference type="EMBL" id="GAH38725.1"/>
    </source>
</evidence>
<name>X1G1P1_9ZZZZ</name>
<comment type="caution">
    <text evidence="1">The sequence shown here is derived from an EMBL/GenBank/DDBJ whole genome shotgun (WGS) entry which is preliminary data.</text>
</comment>
<gene>
    <name evidence="1" type="ORF">S03H2_10936</name>
</gene>